<dbReference type="CDD" id="cd06127">
    <property type="entry name" value="DEDDh"/>
    <property type="match status" value="1"/>
</dbReference>
<dbReference type="NCBIfam" id="TIGR00573">
    <property type="entry name" value="dnaq"/>
    <property type="match status" value="1"/>
</dbReference>
<evidence type="ECO:0000259" key="2">
    <source>
        <dbReference type="SMART" id="SM00479"/>
    </source>
</evidence>
<dbReference type="InterPro" id="IPR036397">
    <property type="entry name" value="RNaseH_sf"/>
</dbReference>
<dbReference type="SMART" id="SM00479">
    <property type="entry name" value="EXOIII"/>
    <property type="match status" value="1"/>
</dbReference>
<dbReference type="PANTHER" id="PTHR30231">
    <property type="entry name" value="DNA POLYMERASE III SUBUNIT EPSILON"/>
    <property type="match status" value="1"/>
</dbReference>
<name>A0A9D1W429_9FIRM</name>
<organism evidence="3 4">
    <name type="scientific">Candidatus Lachnoclostridium stercoripullorum</name>
    <dbReference type="NCBI Taxonomy" id="2838635"/>
    <lineage>
        <taxon>Bacteria</taxon>
        <taxon>Bacillati</taxon>
        <taxon>Bacillota</taxon>
        <taxon>Clostridia</taxon>
        <taxon>Lachnospirales</taxon>
        <taxon>Lachnospiraceae</taxon>
    </lineage>
</organism>
<keyword evidence="1 3" id="KW-0378">Hydrolase</keyword>
<evidence type="ECO:0000313" key="4">
    <source>
        <dbReference type="Proteomes" id="UP000886780"/>
    </source>
</evidence>
<dbReference type="AlphaFoldDB" id="A0A9D1W429"/>
<dbReference type="Pfam" id="PF00929">
    <property type="entry name" value="RNase_T"/>
    <property type="match status" value="1"/>
</dbReference>
<dbReference type="PANTHER" id="PTHR30231:SF41">
    <property type="entry name" value="DNA POLYMERASE III SUBUNIT EPSILON"/>
    <property type="match status" value="1"/>
</dbReference>
<dbReference type="InterPro" id="IPR013520">
    <property type="entry name" value="Ribonucl_H"/>
</dbReference>
<dbReference type="SUPFAM" id="SSF53098">
    <property type="entry name" value="Ribonuclease H-like"/>
    <property type="match status" value="1"/>
</dbReference>
<dbReference type="GO" id="GO:0003677">
    <property type="term" value="F:DNA binding"/>
    <property type="evidence" value="ECO:0007669"/>
    <property type="project" value="InterPro"/>
</dbReference>
<evidence type="ECO:0000313" key="3">
    <source>
        <dbReference type="EMBL" id="HIX51808.1"/>
    </source>
</evidence>
<dbReference type="GO" id="GO:0045004">
    <property type="term" value="P:DNA replication proofreading"/>
    <property type="evidence" value="ECO:0007669"/>
    <property type="project" value="TreeGrafter"/>
</dbReference>
<dbReference type="InterPro" id="IPR012337">
    <property type="entry name" value="RNaseH-like_sf"/>
</dbReference>
<protein>
    <submittedName>
        <fullName evidence="3">3'-5' exonuclease</fullName>
    </submittedName>
</protein>
<dbReference type="GO" id="GO:0003887">
    <property type="term" value="F:DNA-directed DNA polymerase activity"/>
    <property type="evidence" value="ECO:0007669"/>
    <property type="project" value="InterPro"/>
</dbReference>
<dbReference type="Proteomes" id="UP000886780">
    <property type="component" value="Unassembled WGS sequence"/>
</dbReference>
<evidence type="ECO:0000256" key="1">
    <source>
        <dbReference type="ARBA" id="ARBA00022839"/>
    </source>
</evidence>
<dbReference type="EMBL" id="DXEU01000057">
    <property type="protein sequence ID" value="HIX51808.1"/>
    <property type="molecule type" value="Genomic_DNA"/>
</dbReference>
<dbReference type="GO" id="GO:0008408">
    <property type="term" value="F:3'-5' exonuclease activity"/>
    <property type="evidence" value="ECO:0007669"/>
    <property type="project" value="TreeGrafter"/>
</dbReference>
<dbReference type="Gene3D" id="3.30.420.10">
    <property type="entry name" value="Ribonuclease H-like superfamily/Ribonuclease H"/>
    <property type="match status" value="1"/>
</dbReference>
<sequence length="242" mass="27151">MEKWGTAARDVVALDLETTGLDSKTERILEIGAVRIRDGREEASFSRLINPGREIPDAVRELTGITGEMTAACPPVEEVLPEFLEFCGELPILGHNVLFDYRFLKRAAVNQGFSFERKGFDTLALCRKFMPEEEKKNLAAACRYYGVETGTSHRALDDARAALDLYGRLAALYGEEKPEAFAPSPLIYKVKKDPPASKRQKEVLRDLLKYHKITLSAQMDGLGRSEIARITDRIISKYGRIL</sequence>
<dbReference type="InterPro" id="IPR006054">
    <property type="entry name" value="DnaQ"/>
</dbReference>
<keyword evidence="1 3" id="KW-0540">Nuclease</keyword>
<keyword evidence="1 3" id="KW-0269">Exonuclease</keyword>
<reference evidence="3" key="2">
    <citation type="submission" date="2021-04" db="EMBL/GenBank/DDBJ databases">
        <authorList>
            <person name="Gilroy R."/>
        </authorList>
    </citation>
    <scope>NUCLEOTIDE SEQUENCE</scope>
    <source>
        <strain evidence="3">ChiGjej4B4-12881</strain>
    </source>
</reference>
<proteinExistence type="predicted"/>
<accession>A0A9D1W429</accession>
<dbReference type="FunFam" id="3.30.420.10:FF:000045">
    <property type="entry name" value="3'-5' exonuclease DinG"/>
    <property type="match status" value="1"/>
</dbReference>
<feature type="domain" description="Exonuclease" evidence="2">
    <location>
        <begin position="10"/>
        <end position="175"/>
    </location>
</feature>
<gene>
    <name evidence="3" type="ORF">IAA28_03250</name>
</gene>
<dbReference type="GO" id="GO:0005829">
    <property type="term" value="C:cytosol"/>
    <property type="evidence" value="ECO:0007669"/>
    <property type="project" value="TreeGrafter"/>
</dbReference>
<comment type="caution">
    <text evidence="3">The sequence shown here is derived from an EMBL/GenBank/DDBJ whole genome shotgun (WGS) entry which is preliminary data.</text>
</comment>
<reference evidence="3" key="1">
    <citation type="journal article" date="2021" name="PeerJ">
        <title>Extensive microbial diversity within the chicken gut microbiome revealed by metagenomics and culture.</title>
        <authorList>
            <person name="Gilroy R."/>
            <person name="Ravi A."/>
            <person name="Getino M."/>
            <person name="Pursley I."/>
            <person name="Horton D.L."/>
            <person name="Alikhan N.F."/>
            <person name="Baker D."/>
            <person name="Gharbi K."/>
            <person name="Hall N."/>
            <person name="Watson M."/>
            <person name="Adriaenssens E.M."/>
            <person name="Foster-Nyarko E."/>
            <person name="Jarju S."/>
            <person name="Secka A."/>
            <person name="Antonio M."/>
            <person name="Oren A."/>
            <person name="Chaudhuri R.R."/>
            <person name="La Ragione R."/>
            <person name="Hildebrand F."/>
            <person name="Pallen M.J."/>
        </authorList>
    </citation>
    <scope>NUCLEOTIDE SEQUENCE</scope>
    <source>
        <strain evidence="3">ChiGjej4B4-12881</strain>
    </source>
</reference>